<dbReference type="InterPro" id="IPR036822">
    <property type="entry name" value="CutC-like_dom_sf"/>
</dbReference>
<dbReference type="EMBL" id="BMAT01008510">
    <property type="protein sequence ID" value="GFR86770.1"/>
    <property type="molecule type" value="Genomic_DNA"/>
</dbReference>
<protein>
    <recommendedName>
        <fullName evidence="2">Copper homeostasis protein cutC homolog</fullName>
    </recommendedName>
</protein>
<evidence type="ECO:0000313" key="3">
    <source>
        <dbReference type="EMBL" id="GFR86770.1"/>
    </source>
</evidence>
<reference evidence="3 4" key="1">
    <citation type="journal article" date="2021" name="Elife">
        <title>Chloroplast acquisition without the gene transfer in kleptoplastic sea slugs, Plakobranchus ocellatus.</title>
        <authorList>
            <person name="Maeda T."/>
            <person name="Takahashi S."/>
            <person name="Yoshida T."/>
            <person name="Shimamura S."/>
            <person name="Takaki Y."/>
            <person name="Nagai Y."/>
            <person name="Toyoda A."/>
            <person name="Suzuki Y."/>
            <person name="Arimoto A."/>
            <person name="Ishii H."/>
            <person name="Satoh N."/>
            <person name="Nishiyama T."/>
            <person name="Hasebe M."/>
            <person name="Maruyama T."/>
            <person name="Minagawa J."/>
            <person name="Obokata J."/>
            <person name="Shigenobu S."/>
        </authorList>
    </citation>
    <scope>NUCLEOTIDE SEQUENCE [LARGE SCALE GENOMIC DNA]</scope>
</reference>
<dbReference type="Pfam" id="PF03932">
    <property type="entry name" value="CutC"/>
    <property type="match status" value="1"/>
</dbReference>
<comment type="caution">
    <text evidence="3">The sequence shown here is derived from an EMBL/GenBank/DDBJ whole genome shotgun (WGS) entry which is preliminary data.</text>
</comment>
<dbReference type="AlphaFoldDB" id="A0AAV4GNU2"/>
<proteinExistence type="inferred from homology"/>
<dbReference type="Gene3D" id="3.20.20.380">
    <property type="entry name" value="Copper homeostasis (CutC) domain"/>
    <property type="match status" value="1"/>
</dbReference>
<comment type="similarity">
    <text evidence="1">Belongs to the CutC family.</text>
</comment>
<dbReference type="PANTHER" id="PTHR12598">
    <property type="entry name" value="COPPER HOMEOSTASIS PROTEIN CUTC"/>
    <property type="match status" value="1"/>
</dbReference>
<evidence type="ECO:0000256" key="1">
    <source>
        <dbReference type="ARBA" id="ARBA00007768"/>
    </source>
</evidence>
<sequence length="246" mass="26717">MEVCIDSLDSAQNAEKGGAIRVELCANLLEGGTTPSVGMLRVIKKLLSIPVFVMIRPRGGDFCYSSSELEIMKEDIRSLKEAGANGFVFGLLTNDGTVDEQKSAELLELCFPLPATFHRAIDMSRNLSDSLTKVINLGFSRVLSSGGCQTALQGVEVLKEMVRQAEGKIIVMPGGGLTTDNLAEVLHTTKAREFHGTAREPVRSAVTFMKTDIRMGSLADSEYIRKVTSSELVSSFLKIAYSCWSI</sequence>
<evidence type="ECO:0000313" key="4">
    <source>
        <dbReference type="Proteomes" id="UP000762676"/>
    </source>
</evidence>
<dbReference type="SUPFAM" id="SSF110395">
    <property type="entry name" value="CutC-like"/>
    <property type="match status" value="1"/>
</dbReference>
<keyword evidence="4" id="KW-1185">Reference proteome</keyword>
<gene>
    <name evidence="3" type="ORF">ElyMa_004207000</name>
</gene>
<name>A0AAV4GNU2_9GAST</name>
<organism evidence="3 4">
    <name type="scientific">Elysia marginata</name>
    <dbReference type="NCBI Taxonomy" id="1093978"/>
    <lineage>
        <taxon>Eukaryota</taxon>
        <taxon>Metazoa</taxon>
        <taxon>Spiralia</taxon>
        <taxon>Lophotrochozoa</taxon>
        <taxon>Mollusca</taxon>
        <taxon>Gastropoda</taxon>
        <taxon>Heterobranchia</taxon>
        <taxon>Euthyneura</taxon>
        <taxon>Panpulmonata</taxon>
        <taxon>Sacoglossa</taxon>
        <taxon>Placobranchoidea</taxon>
        <taxon>Plakobranchidae</taxon>
        <taxon>Elysia</taxon>
    </lineage>
</organism>
<dbReference type="FunFam" id="3.20.20.380:FF:000001">
    <property type="entry name" value="Copper homeostasis protein CutC"/>
    <property type="match status" value="1"/>
</dbReference>
<dbReference type="GO" id="GO:0005507">
    <property type="term" value="F:copper ion binding"/>
    <property type="evidence" value="ECO:0007669"/>
    <property type="project" value="TreeGrafter"/>
</dbReference>
<evidence type="ECO:0000256" key="2">
    <source>
        <dbReference type="ARBA" id="ARBA00019014"/>
    </source>
</evidence>
<dbReference type="Proteomes" id="UP000762676">
    <property type="component" value="Unassembled WGS sequence"/>
</dbReference>
<dbReference type="HAMAP" id="MF_00795">
    <property type="entry name" value="CutC"/>
    <property type="match status" value="1"/>
</dbReference>
<dbReference type="InterPro" id="IPR005627">
    <property type="entry name" value="CutC-like"/>
</dbReference>
<accession>A0AAV4GNU2</accession>
<dbReference type="PANTHER" id="PTHR12598:SF0">
    <property type="entry name" value="COPPER HOMEOSTASIS PROTEIN CUTC HOMOLOG"/>
    <property type="match status" value="1"/>
</dbReference>